<evidence type="ECO:0000313" key="4">
    <source>
        <dbReference type="Proteomes" id="UP000663874"/>
    </source>
</evidence>
<comment type="caution">
    <text evidence="3">The sequence shown here is derived from an EMBL/GenBank/DDBJ whole genome shotgun (WGS) entry which is preliminary data.</text>
</comment>
<evidence type="ECO:0000256" key="1">
    <source>
        <dbReference type="ARBA" id="ARBA00022729"/>
    </source>
</evidence>
<dbReference type="AlphaFoldDB" id="A0A820DPE9"/>
<reference evidence="3" key="1">
    <citation type="submission" date="2021-02" db="EMBL/GenBank/DDBJ databases">
        <authorList>
            <person name="Nowell W R."/>
        </authorList>
    </citation>
    <scope>NUCLEOTIDE SEQUENCE</scope>
</reference>
<protein>
    <recommendedName>
        <fullName evidence="2">Activin types I and II receptor domain-containing protein</fullName>
    </recommendedName>
</protein>
<dbReference type="EMBL" id="CAJOBE010020194">
    <property type="protein sequence ID" value="CAF4234634.1"/>
    <property type="molecule type" value="Genomic_DNA"/>
</dbReference>
<organism evidence="3 4">
    <name type="scientific">Rotaria sordida</name>
    <dbReference type="NCBI Taxonomy" id="392033"/>
    <lineage>
        <taxon>Eukaryota</taxon>
        <taxon>Metazoa</taxon>
        <taxon>Spiralia</taxon>
        <taxon>Gnathifera</taxon>
        <taxon>Rotifera</taxon>
        <taxon>Eurotatoria</taxon>
        <taxon>Bdelloidea</taxon>
        <taxon>Philodinida</taxon>
        <taxon>Philodinidae</taxon>
        <taxon>Rotaria</taxon>
    </lineage>
</organism>
<dbReference type="InterPro" id="IPR000472">
    <property type="entry name" value="Activin_recp"/>
</dbReference>
<sequence length="202" mass="23524">EQCDSNSPTYQLTHQHHTCYASWTLQSNDNSISFTAGCMYNDYFFVRLMCGTNQTNRYIVCCSQRDYCTLTTRQPSEQNSDGRIRSDQSLTALLDEFSTTLPLLMQRTLARHITLEKVIDAGRYGSVHLGKAFDDLDFIPSFILCRLKEVFSDDVFTKKKTKSLYQYMQEYADTQMSDNDFQRASILYTRNTSKTKEVFLYR</sequence>
<feature type="domain" description="Activin types I and II receptor" evidence="2">
    <location>
        <begin position="2"/>
        <end position="68"/>
    </location>
</feature>
<gene>
    <name evidence="3" type="ORF">FNK824_LOCUS37874</name>
</gene>
<keyword evidence="1" id="KW-0732">Signal</keyword>
<dbReference type="GO" id="GO:0016020">
    <property type="term" value="C:membrane"/>
    <property type="evidence" value="ECO:0007669"/>
    <property type="project" value="InterPro"/>
</dbReference>
<evidence type="ECO:0000259" key="2">
    <source>
        <dbReference type="Pfam" id="PF01064"/>
    </source>
</evidence>
<name>A0A820DPE9_9BILA</name>
<dbReference type="Gene3D" id="3.30.200.20">
    <property type="entry name" value="Phosphorylase Kinase, domain 1"/>
    <property type="match status" value="1"/>
</dbReference>
<feature type="non-terminal residue" evidence="3">
    <location>
        <position position="1"/>
    </location>
</feature>
<evidence type="ECO:0000313" key="3">
    <source>
        <dbReference type="EMBL" id="CAF4234634.1"/>
    </source>
</evidence>
<dbReference type="Pfam" id="PF01064">
    <property type="entry name" value="Activin_recp"/>
    <property type="match status" value="1"/>
</dbReference>
<proteinExistence type="predicted"/>
<dbReference type="GO" id="GO:0004675">
    <property type="term" value="F:transmembrane receptor protein serine/threonine kinase activity"/>
    <property type="evidence" value="ECO:0007669"/>
    <property type="project" value="InterPro"/>
</dbReference>
<dbReference type="Proteomes" id="UP000663874">
    <property type="component" value="Unassembled WGS sequence"/>
</dbReference>
<accession>A0A820DPE9</accession>